<dbReference type="SMART" id="SM00421">
    <property type="entry name" value="HTH_LUXR"/>
    <property type="match status" value="1"/>
</dbReference>
<feature type="signal peptide" evidence="4">
    <location>
        <begin position="1"/>
        <end position="19"/>
    </location>
</feature>
<dbReference type="Pfam" id="PF03472">
    <property type="entry name" value="Autoind_bind"/>
    <property type="match status" value="1"/>
</dbReference>
<feature type="domain" description="HTH luxR-type" evidence="5">
    <location>
        <begin position="178"/>
        <end position="243"/>
    </location>
</feature>
<evidence type="ECO:0000256" key="4">
    <source>
        <dbReference type="SAM" id="SignalP"/>
    </source>
</evidence>
<evidence type="ECO:0000256" key="3">
    <source>
        <dbReference type="ARBA" id="ARBA00023163"/>
    </source>
</evidence>
<evidence type="ECO:0000313" key="7">
    <source>
        <dbReference type="Proteomes" id="UP001419910"/>
    </source>
</evidence>
<dbReference type="PANTHER" id="PTHR44688:SF16">
    <property type="entry name" value="DNA-BINDING TRANSCRIPTIONAL ACTIVATOR DEVR_DOSR"/>
    <property type="match status" value="1"/>
</dbReference>
<comment type="caution">
    <text evidence="6">The sequence shown here is derived from an EMBL/GenBank/DDBJ whole genome shotgun (WGS) entry which is preliminary data.</text>
</comment>
<keyword evidence="4" id="KW-0732">Signal</keyword>
<dbReference type="InterPro" id="IPR036693">
    <property type="entry name" value="TF_LuxR_autoind-bd_dom_sf"/>
</dbReference>
<gene>
    <name evidence="6" type="ORF">ABC974_11915</name>
</gene>
<accession>A0ABU9Y3G3</accession>
<dbReference type="Gene3D" id="1.10.10.10">
    <property type="entry name" value="Winged helix-like DNA-binding domain superfamily/Winged helix DNA-binding domain"/>
    <property type="match status" value="1"/>
</dbReference>
<dbReference type="PANTHER" id="PTHR44688">
    <property type="entry name" value="DNA-BINDING TRANSCRIPTIONAL ACTIVATOR DEVR_DOSR"/>
    <property type="match status" value="1"/>
</dbReference>
<keyword evidence="3" id="KW-0804">Transcription</keyword>
<feature type="chain" id="PRO_5046395617" evidence="4">
    <location>
        <begin position="20"/>
        <end position="254"/>
    </location>
</feature>
<reference evidence="6 7" key="1">
    <citation type="submission" date="2024-05" db="EMBL/GenBank/DDBJ databases">
        <authorList>
            <person name="Liu Q."/>
            <person name="Xin Y.-H."/>
        </authorList>
    </citation>
    <scope>NUCLEOTIDE SEQUENCE [LARGE SCALE GENOMIC DNA]</scope>
    <source>
        <strain evidence="6 7">CGMCC 1.10181</strain>
    </source>
</reference>
<evidence type="ECO:0000313" key="6">
    <source>
        <dbReference type="EMBL" id="MEN2790336.1"/>
    </source>
</evidence>
<dbReference type="InterPro" id="IPR005143">
    <property type="entry name" value="TF_LuxR_autoind-bd_dom"/>
</dbReference>
<proteinExistence type="predicted"/>
<dbReference type="InterPro" id="IPR036388">
    <property type="entry name" value="WH-like_DNA-bd_sf"/>
</dbReference>
<dbReference type="SUPFAM" id="SSF75516">
    <property type="entry name" value="Pheromone-binding domain of LuxR-like quorum-sensing transcription factors"/>
    <property type="match status" value="1"/>
</dbReference>
<dbReference type="EMBL" id="JBDIME010000008">
    <property type="protein sequence ID" value="MEN2790336.1"/>
    <property type="molecule type" value="Genomic_DNA"/>
</dbReference>
<keyword evidence="2" id="KW-0238">DNA-binding</keyword>
<evidence type="ECO:0000256" key="1">
    <source>
        <dbReference type="ARBA" id="ARBA00023015"/>
    </source>
</evidence>
<protein>
    <submittedName>
        <fullName evidence="6">LuxR C-terminal-related transcriptional regulator</fullName>
    </submittedName>
</protein>
<sequence>MKRRPRARSMAMRVLTSLAATVETLLQVQNRQELEAVLGALAAVLDFESYALLIPPDGMGAPGAAIVSEPLLWVAGQLHLDAMALLRRVSVHARFGFAWSEIPGLTPLTPADRRFLAAARAHGFRSGFTVPIYGPGALGGSFSFAGNGTRPVSAAQRVVAQSLAPFAWEAGRRLALAAAGAPPALTARQRECLLWAARGKTDWVIARILDIGEDTVESHLRQARTRYGVDKRITLIVRALFDGTLSFEEVLERA</sequence>
<dbReference type="InterPro" id="IPR016032">
    <property type="entry name" value="Sig_transdc_resp-reg_C-effctor"/>
</dbReference>
<dbReference type="InterPro" id="IPR000792">
    <property type="entry name" value="Tscrpt_reg_LuxR_C"/>
</dbReference>
<evidence type="ECO:0000259" key="5">
    <source>
        <dbReference type="PROSITE" id="PS50043"/>
    </source>
</evidence>
<dbReference type="Proteomes" id="UP001419910">
    <property type="component" value="Unassembled WGS sequence"/>
</dbReference>
<keyword evidence="7" id="KW-1185">Reference proteome</keyword>
<dbReference type="CDD" id="cd06170">
    <property type="entry name" value="LuxR_C_like"/>
    <property type="match status" value="1"/>
</dbReference>
<dbReference type="Pfam" id="PF00196">
    <property type="entry name" value="GerE"/>
    <property type="match status" value="1"/>
</dbReference>
<name>A0ABU9Y3G3_9SPHN</name>
<dbReference type="PROSITE" id="PS50043">
    <property type="entry name" value="HTH_LUXR_2"/>
    <property type="match status" value="1"/>
</dbReference>
<organism evidence="6 7">
    <name type="scientific">Sphingomonas oligophenolica</name>
    <dbReference type="NCBI Taxonomy" id="301154"/>
    <lineage>
        <taxon>Bacteria</taxon>
        <taxon>Pseudomonadati</taxon>
        <taxon>Pseudomonadota</taxon>
        <taxon>Alphaproteobacteria</taxon>
        <taxon>Sphingomonadales</taxon>
        <taxon>Sphingomonadaceae</taxon>
        <taxon>Sphingomonas</taxon>
    </lineage>
</organism>
<dbReference type="SUPFAM" id="SSF46894">
    <property type="entry name" value="C-terminal effector domain of the bipartite response regulators"/>
    <property type="match status" value="1"/>
</dbReference>
<evidence type="ECO:0000256" key="2">
    <source>
        <dbReference type="ARBA" id="ARBA00023125"/>
    </source>
</evidence>
<dbReference type="RefSeq" id="WP_343888984.1">
    <property type="nucleotide sequence ID" value="NZ_BAAAEH010000016.1"/>
</dbReference>
<keyword evidence="1" id="KW-0805">Transcription regulation</keyword>
<dbReference type="Gene3D" id="3.30.450.80">
    <property type="entry name" value="Transcription factor LuxR-like, autoinducer-binding domain"/>
    <property type="match status" value="1"/>
</dbReference>
<dbReference type="PRINTS" id="PR00038">
    <property type="entry name" value="HTHLUXR"/>
</dbReference>